<proteinExistence type="predicted"/>
<feature type="region of interest" description="Disordered" evidence="1">
    <location>
        <begin position="1"/>
        <end position="27"/>
    </location>
</feature>
<dbReference type="EMBL" id="VICG01000012">
    <property type="protein sequence ID" value="KAA8566141.1"/>
    <property type="molecule type" value="Genomic_DNA"/>
</dbReference>
<name>A0A5M9JA65_MONFR</name>
<feature type="compositionally biased region" description="Basic residues" evidence="1">
    <location>
        <begin position="498"/>
        <end position="510"/>
    </location>
</feature>
<dbReference type="Gene3D" id="3.40.395.10">
    <property type="entry name" value="Adenoviral Proteinase, Chain A"/>
    <property type="match status" value="1"/>
</dbReference>
<feature type="compositionally biased region" description="Acidic residues" evidence="1">
    <location>
        <begin position="453"/>
        <end position="464"/>
    </location>
</feature>
<dbReference type="InterPro" id="IPR038765">
    <property type="entry name" value="Papain-like_cys_pep_sf"/>
</dbReference>
<evidence type="ECO:0000256" key="1">
    <source>
        <dbReference type="SAM" id="MobiDB-lite"/>
    </source>
</evidence>
<dbReference type="AlphaFoldDB" id="A0A5M9JA65"/>
<evidence type="ECO:0000313" key="3">
    <source>
        <dbReference type="Proteomes" id="UP000322873"/>
    </source>
</evidence>
<sequence>MAGNRITRTRTPATSLHDISPADFDFPTGTKRRRVTRVTTRDGTNFASTLEQIRDTEAIVFKYPGTYPSAKAPPPPSVPRPEAHDMNSKLRLEMERRQFQPLSDDWFYRMFQEMYRIDEYEWTEWAVNLEWMKVTRRDFRYLMKLLDLPIWNGVKWSIHEMGHVTATIVDLYIYLVCEYRNKGIARTLKGGDLAGDNPTKQKLSCIVIDTQRLYWDRRKGRLYSQDGIKAPKFLPQDFPKAWSLIQEALSKYDDETFMNLDYVFFPFEYQGYHTLLLGFAPKQRFCFLIDNSGTLDPRPQPENSYQPYPGIFAMHLLEATILDRFGEMIDTPSFPLYGEWQHRTDHKSEHLRTTDYSPNAPRQRDACNCGVMTLTNAMNLAFGYDMSCFRGIDLADNPPRVGKRMRVAAELMNGGFNKPFDYPLFDIPTKLREIIIDESYRHNLRPPPQPAVPEEEEDEDEEEKEEKLDEPADAEGEDNAEAAGNVDAGNAAQAGARTKVKKVQKYKKVKWSGQRATDPDPLDPEPSKPGSTADKEPIRTLWPAQMDPSRTGKCGCIYPIKSRRFSGPLHRTRQELKKSAYMNGMTGWQMWENMPLRLFRAWMENTMAGREDKELTPWIESITWQGLQHAKFNETD</sequence>
<evidence type="ECO:0000313" key="2">
    <source>
        <dbReference type="EMBL" id="KAA8566141.1"/>
    </source>
</evidence>
<dbReference type="SUPFAM" id="SSF54001">
    <property type="entry name" value="Cysteine proteinases"/>
    <property type="match status" value="1"/>
</dbReference>
<dbReference type="OrthoDB" id="1939479at2759"/>
<keyword evidence="3" id="KW-1185">Reference proteome</keyword>
<protein>
    <recommendedName>
        <fullName evidence="4">Ubiquitin-like protease family profile domain-containing protein</fullName>
    </recommendedName>
</protein>
<dbReference type="Proteomes" id="UP000322873">
    <property type="component" value="Unassembled WGS sequence"/>
</dbReference>
<evidence type="ECO:0008006" key="4">
    <source>
        <dbReference type="Google" id="ProtNLM"/>
    </source>
</evidence>
<reference evidence="2 3" key="1">
    <citation type="submission" date="2019-06" db="EMBL/GenBank/DDBJ databases">
        <title>Genome Sequence of the Brown Rot Fungal Pathogen Monilinia fructicola.</title>
        <authorList>
            <person name="De Miccolis Angelini R.M."/>
            <person name="Landi L."/>
            <person name="Abate D."/>
            <person name="Pollastro S."/>
            <person name="Romanazzi G."/>
            <person name="Faretra F."/>
        </authorList>
    </citation>
    <scope>NUCLEOTIDE SEQUENCE [LARGE SCALE GENOMIC DNA]</scope>
    <source>
        <strain evidence="2 3">Mfrc123</strain>
    </source>
</reference>
<feature type="region of interest" description="Disordered" evidence="1">
    <location>
        <begin position="441"/>
        <end position="546"/>
    </location>
</feature>
<dbReference type="VEuPathDB" id="FungiDB:MFRU_056g00050"/>
<feature type="compositionally biased region" description="Acidic residues" evidence="1">
    <location>
        <begin position="471"/>
        <end position="480"/>
    </location>
</feature>
<gene>
    <name evidence="2" type="ORF">EYC84_008744</name>
</gene>
<organism evidence="2 3">
    <name type="scientific">Monilinia fructicola</name>
    <name type="common">Brown rot fungus</name>
    <name type="synonym">Ciboria fructicola</name>
    <dbReference type="NCBI Taxonomy" id="38448"/>
    <lineage>
        <taxon>Eukaryota</taxon>
        <taxon>Fungi</taxon>
        <taxon>Dikarya</taxon>
        <taxon>Ascomycota</taxon>
        <taxon>Pezizomycotina</taxon>
        <taxon>Leotiomycetes</taxon>
        <taxon>Helotiales</taxon>
        <taxon>Sclerotiniaceae</taxon>
        <taxon>Monilinia</taxon>
    </lineage>
</organism>
<comment type="caution">
    <text evidence="2">The sequence shown here is derived from an EMBL/GenBank/DDBJ whole genome shotgun (WGS) entry which is preliminary data.</text>
</comment>
<accession>A0A5M9JA65</accession>